<evidence type="ECO:0000313" key="1">
    <source>
        <dbReference type="EMBL" id="RDB19464.1"/>
    </source>
</evidence>
<dbReference type="AlphaFoldDB" id="A0A369JJ86"/>
<dbReference type="EMBL" id="LUEZ02000080">
    <property type="protein sequence ID" value="RDB19464.1"/>
    <property type="molecule type" value="Genomic_DNA"/>
</dbReference>
<dbReference type="InParanoid" id="A0A369JJ86"/>
<proteinExistence type="predicted"/>
<sequence>MFPICTFAPGPFGMGGYNFDRNICILPVMLFRHLWPTSPNNDLNKHKHLSTMSRCQENEREGLAEKDEKTGIGMYHGGEDTPKPNYLTSIPETRDDRKTRRTFSCATFALRRRSFVSDGRILPSLFPSLTKIGFPAVLSFPDLWYFHTDANYPPMVTGFTYTNHTIGGLAASAHPMNEGQHLPTAAEHHETCYEAQAMTESTGTTILRRRRWENPNSLTSSPRIRKIGPVDLGCPLAPPHRTFLSLVHPTGARLLGSAIPG</sequence>
<evidence type="ECO:0000313" key="2">
    <source>
        <dbReference type="Proteomes" id="UP000076154"/>
    </source>
</evidence>
<reference evidence="1" key="1">
    <citation type="submission" date="2018-04" db="EMBL/GenBank/DDBJ databases">
        <title>Whole genome sequencing of Hypsizygus marmoreus.</title>
        <authorList>
            <person name="Choi I.-G."/>
            <person name="Min B."/>
            <person name="Kim J.-G."/>
            <person name="Kim S."/>
            <person name="Oh Y.-L."/>
            <person name="Kong W.-S."/>
            <person name="Park H."/>
            <person name="Jeong J."/>
            <person name="Song E.-S."/>
        </authorList>
    </citation>
    <scope>NUCLEOTIDE SEQUENCE [LARGE SCALE GENOMIC DNA]</scope>
    <source>
        <strain evidence="1">51987-8</strain>
    </source>
</reference>
<keyword evidence="2" id="KW-1185">Reference proteome</keyword>
<organism evidence="1 2">
    <name type="scientific">Hypsizygus marmoreus</name>
    <name type="common">White beech mushroom</name>
    <name type="synonym">Agaricus marmoreus</name>
    <dbReference type="NCBI Taxonomy" id="39966"/>
    <lineage>
        <taxon>Eukaryota</taxon>
        <taxon>Fungi</taxon>
        <taxon>Dikarya</taxon>
        <taxon>Basidiomycota</taxon>
        <taxon>Agaricomycotina</taxon>
        <taxon>Agaricomycetes</taxon>
        <taxon>Agaricomycetidae</taxon>
        <taxon>Agaricales</taxon>
        <taxon>Tricholomatineae</taxon>
        <taxon>Lyophyllaceae</taxon>
        <taxon>Hypsizygus</taxon>
    </lineage>
</organism>
<protein>
    <submittedName>
        <fullName evidence="1">Uncharacterized protein</fullName>
    </submittedName>
</protein>
<comment type="caution">
    <text evidence="1">The sequence shown here is derived from an EMBL/GenBank/DDBJ whole genome shotgun (WGS) entry which is preliminary data.</text>
</comment>
<gene>
    <name evidence="1" type="ORF">Hypma_013586</name>
</gene>
<dbReference type="Proteomes" id="UP000076154">
    <property type="component" value="Unassembled WGS sequence"/>
</dbReference>
<name>A0A369JJ86_HYPMA</name>
<accession>A0A369JJ86</accession>